<keyword evidence="1" id="KW-0742">SOS response</keyword>
<dbReference type="GO" id="GO:0006302">
    <property type="term" value="P:double-strand break repair"/>
    <property type="evidence" value="ECO:0007669"/>
    <property type="project" value="TreeGrafter"/>
</dbReference>
<evidence type="ECO:0000256" key="1">
    <source>
        <dbReference type="ARBA" id="ARBA00023236"/>
    </source>
</evidence>
<name>A0A3P1WP33_9ACTN</name>
<feature type="domain" description="ATPase AAA-type core" evidence="2">
    <location>
        <begin position="28"/>
        <end position="326"/>
    </location>
</feature>
<reference evidence="3 4" key="1">
    <citation type="submission" date="2018-11" db="EMBL/GenBank/DDBJ databases">
        <title>Genomes From Bacteria Associated with the Canine Oral Cavity: a Test Case for Automated Genome-Based Taxonomic Assignment.</title>
        <authorList>
            <person name="Coil D.A."/>
            <person name="Jospin G."/>
            <person name="Darling A.E."/>
            <person name="Wallis C."/>
            <person name="Davis I.J."/>
            <person name="Harris S."/>
            <person name="Eisen J.A."/>
            <person name="Holcombe L.J."/>
            <person name="O'Flynn C."/>
        </authorList>
    </citation>
    <scope>NUCLEOTIDE SEQUENCE [LARGE SCALE GENOMIC DNA]</scope>
    <source>
        <strain evidence="3 4">OH2822_COT-296</strain>
    </source>
</reference>
<dbReference type="Proteomes" id="UP000280935">
    <property type="component" value="Unassembled WGS sequence"/>
</dbReference>
<dbReference type="PANTHER" id="PTHR32182">
    <property type="entry name" value="DNA REPLICATION AND REPAIR PROTEIN RECF"/>
    <property type="match status" value="1"/>
</dbReference>
<dbReference type="InterPro" id="IPR027417">
    <property type="entry name" value="P-loop_NTPase"/>
</dbReference>
<dbReference type="Pfam" id="PF13304">
    <property type="entry name" value="AAA_21"/>
    <property type="match status" value="1"/>
</dbReference>
<dbReference type="OrthoDB" id="104167at2"/>
<keyword evidence="1" id="KW-0227">DNA damage</keyword>
<organism evidence="3 4">
    <name type="scientific">Arachnia propionica</name>
    <dbReference type="NCBI Taxonomy" id="1750"/>
    <lineage>
        <taxon>Bacteria</taxon>
        <taxon>Bacillati</taxon>
        <taxon>Actinomycetota</taxon>
        <taxon>Actinomycetes</taxon>
        <taxon>Propionibacteriales</taxon>
        <taxon>Propionibacteriaceae</taxon>
        <taxon>Arachnia</taxon>
    </lineage>
</organism>
<dbReference type="SUPFAM" id="SSF52540">
    <property type="entry name" value="P-loop containing nucleoside triphosphate hydrolases"/>
    <property type="match status" value="1"/>
</dbReference>
<proteinExistence type="predicted"/>
<dbReference type="GO" id="GO:0005524">
    <property type="term" value="F:ATP binding"/>
    <property type="evidence" value="ECO:0007669"/>
    <property type="project" value="InterPro"/>
</dbReference>
<evidence type="ECO:0000259" key="2">
    <source>
        <dbReference type="Pfam" id="PF13304"/>
    </source>
</evidence>
<comment type="caution">
    <text evidence="3">The sequence shown here is derived from an EMBL/GenBank/DDBJ whole genome shotgun (WGS) entry which is preliminary data.</text>
</comment>
<sequence>MTTAMLGRLVIEGLGSVRRLNLEIMTDVTVLIGANGSGKSNVIGALELISRIWDDSFQQQILNRGGMDGLIFEGVDGRAPVSRIEVHSTPDRENHTNGYRVDLSPADDDRAMLREWFFHDDRQMGVRFHDEGSGQVAATSSRARQVAEGSEDERQRNFARHITPLLAGCRVFHFDDVSADAPVKGWSTVGDDVALRADAGNIAAYLLRVKQEHPQHYRRIVAAVQHVTPFFDDFVLEPNATDRIRLRWRQQGLDRTFMAREASDGTLRFICLATLLLGPDLPSTVVLDEPELGLHPAAITVLAEMVHIAGRTGHRVVLATQSVPLLSHFDLAEVVVLERRNGATVATRPNPEELAGFLEDFSVGNMWEMNLLGGRPSPEEGRR</sequence>
<evidence type="ECO:0000313" key="3">
    <source>
        <dbReference type="EMBL" id="RRD48389.1"/>
    </source>
</evidence>
<dbReference type="Gene3D" id="3.40.50.300">
    <property type="entry name" value="P-loop containing nucleotide triphosphate hydrolases"/>
    <property type="match status" value="2"/>
</dbReference>
<protein>
    <submittedName>
        <fullName evidence="3">Chromosome segregation protein SMC</fullName>
    </submittedName>
</protein>
<accession>A0A3P1WP33</accession>
<dbReference type="GO" id="GO:0009432">
    <property type="term" value="P:SOS response"/>
    <property type="evidence" value="ECO:0007669"/>
    <property type="project" value="UniProtKB-KW"/>
</dbReference>
<dbReference type="AlphaFoldDB" id="A0A3P1WP33"/>
<dbReference type="RefSeq" id="WP_125228924.1">
    <property type="nucleotide sequence ID" value="NZ_RQYT01000042.1"/>
</dbReference>
<dbReference type="InterPro" id="IPR014555">
    <property type="entry name" value="RecF-like"/>
</dbReference>
<dbReference type="PANTHER" id="PTHR32182:SF22">
    <property type="entry name" value="ATP-DEPENDENT ENDONUCLEASE, OLD FAMILY-RELATED"/>
    <property type="match status" value="1"/>
</dbReference>
<dbReference type="EMBL" id="RQYT01000042">
    <property type="protein sequence ID" value="RRD48389.1"/>
    <property type="molecule type" value="Genomic_DNA"/>
</dbReference>
<dbReference type="PIRSF" id="PIRSF029347">
    <property type="entry name" value="RecF"/>
    <property type="match status" value="1"/>
</dbReference>
<dbReference type="InterPro" id="IPR003959">
    <property type="entry name" value="ATPase_AAA_core"/>
</dbReference>
<evidence type="ECO:0000313" key="4">
    <source>
        <dbReference type="Proteomes" id="UP000280935"/>
    </source>
</evidence>
<dbReference type="GO" id="GO:0000731">
    <property type="term" value="P:DNA synthesis involved in DNA repair"/>
    <property type="evidence" value="ECO:0007669"/>
    <property type="project" value="TreeGrafter"/>
</dbReference>
<gene>
    <name evidence="3" type="ORF">EII35_13155</name>
</gene>
<dbReference type="GO" id="GO:0016887">
    <property type="term" value="F:ATP hydrolysis activity"/>
    <property type="evidence" value="ECO:0007669"/>
    <property type="project" value="InterPro"/>
</dbReference>